<dbReference type="Proteomes" id="UP001596104">
    <property type="component" value="Unassembled WGS sequence"/>
</dbReference>
<protein>
    <submittedName>
        <fullName evidence="1">Uncharacterized protein</fullName>
    </submittedName>
</protein>
<comment type="caution">
    <text evidence="1">The sequence shown here is derived from an EMBL/GenBank/DDBJ whole genome shotgun (WGS) entry which is preliminary data.</text>
</comment>
<dbReference type="RefSeq" id="WP_377007968.1">
    <property type="nucleotide sequence ID" value="NZ_JBHSLV010000019.1"/>
</dbReference>
<evidence type="ECO:0000313" key="2">
    <source>
        <dbReference type="Proteomes" id="UP001596104"/>
    </source>
</evidence>
<reference evidence="2" key="1">
    <citation type="journal article" date="2019" name="Int. J. Syst. Evol. Microbiol.">
        <title>The Global Catalogue of Microorganisms (GCM) 10K type strain sequencing project: providing services to taxonomists for standard genome sequencing and annotation.</title>
        <authorList>
            <consortium name="The Broad Institute Genomics Platform"/>
            <consortium name="The Broad Institute Genome Sequencing Center for Infectious Disease"/>
            <person name="Wu L."/>
            <person name="Ma J."/>
        </authorList>
    </citation>
    <scope>NUCLEOTIDE SEQUENCE [LARGE SCALE GENOMIC DNA]</scope>
    <source>
        <strain evidence="2">CGMCC 1.16326</strain>
    </source>
</reference>
<keyword evidence="2" id="KW-1185">Reference proteome</keyword>
<sequence>MAVKSYSKLDEATLAVLRDQVRTLGSVAAVAHKLGYSRPAISGALNGSYTGGTDRLRARIVEVFLDAVLCPHLQAPIEPEECRWWRTRPCPTSRASDVRHWAACKTCPFNPDRKEPTL</sequence>
<evidence type="ECO:0000313" key="1">
    <source>
        <dbReference type="EMBL" id="MFC5393053.1"/>
    </source>
</evidence>
<dbReference type="EMBL" id="JBHSLV010000019">
    <property type="protein sequence ID" value="MFC5393053.1"/>
    <property type="molecule type" value="Genomic_DNA"/>
</dbReference>
<proteinExistence type="predicted"/>
<accession>A0ABW0H732</accession>
<gene>
    <name evidence="1" type="ORF">ACFPPC_10455</name>
</gene>
<organism evidence="1 2">
    <name type="scientific">Bosea vestrisii</name>
    <dbReference type="NCBI Taxonomy" id="151416"/>
    <lineage>
        <taxon>Bacteria</taxon>
        <taxon>Pseudomonadati</taxon>
        <taxon>Pseudomonadota</taxon>
        <taxon>Alphaproteobacteria</taxon>
        <taxon>Hyphomicrobiales</taxon>
        <taxon>Boseaceae</taxon>
        <taxon>Bosea</taxon>
    </lineage>
</organism>
<name>A0ABW0H732_9HYPH</name>